<comment type="caution">
    <text evidence="2">The sequence shown here is derived from an EMBL/GenBank/DDBJ whole genome shotgun (WGS) entry which is preliminary data.</text>
</comment>
<evidence type="ECO:0000313" key="3">
    <source>
        <dbReference type="Proteomes" id="UP000266723"/>
    </source>
</evidence>
<reference evidence="2 3" key="1">
    <citation type="journal article" date="2020" name="BMC Genomics">
        <title>Intraspecific diversification of the crop wild relative Brassica cretica Lam. using demographic model selection.</title>
        <authorList>
            <person name="Kioukis A."/>
            <person name="Michalopoulou V.A."/>
            <person name="Briers L."/>
            <person name="Pirintsos S."/>
            <person name="Studholme D.J."/>
            <person name="Pavlidis P."/>
            <person name="Sarris P.F."/>
        </authorList>
    </citation>
    <scope>NUCLEOTIDE SEQUENCE [LARGE SCALE GENOMIC DNA]</scope>
    <source>
        <strain evidence="3">cv. PFS-1207/04</strain>
    </source>
</reference>
<name>A0ABQ7F711_BRACR</name>
<evidence type="ECO:0000256" key="1">
    <source>
        <dbReference type="SAM" id="MobiDB-lite"/>
    </source>
</evidence>
<sequence length="132" mass="15454">MARIKAIGHQAPSLLHRPYTRLSPFETEPQAAETDQLPDLRGSGTKKRSHAPPSRWKEPMIQNRKINRRLCPNPKHRPFMDCPLHPTRFFSRDLSSTFFALLRRGQNKTKGFRRIPESKHIAGKRTLHERQR</sequence>
<dbReference type="EMBL" id="QGKV02000297">
    <property type="protein sequence ID" value="KAF3610804.1"/>
    <property type="molecule type" value="Genomic_DNA"/>
</dbReference>
<evidence type="ECO:0000313" key="2">
    <source>
        <dbReference type="EMBL" id="KAF3610804.1"/>
    </source>
</evidence>
<organism evidence="2 3">
    <name type="scientific">Brassica cretica</name>
    <name type="common">Mustard</name>
    <dbReference type="NCBI Taxonomy" id="69181"/>
    <lineage>
        <taxon>Eukaryota</taxon>
        <taxon>Viridiplantae</taxon>
        <taxon>Streptophyta</taxon>
        <taxon>Embryophyta</taxon>
        <taxon>Tracheophyta</taxon>
        <taxon>Spermatophyta</taxon>
        <taxon>Magnoliopsida</taxon>
        <taxon>eudicotyledons</taxon>
        <taxon>Gunneridae</taxon>
        <taxon>Pentapetalae</taxon>
        <taxon>rosids</taxon>
        <taxon>malvids</taxon>
        <taxon>Brassicales</taxon>
        <taxon>Brassicaceae</taxon>
        <taxon>Brassiceae</taxon>
        <taxon>Brassica</taxon>
    </lineage>
</organism>
<dbReference type="Proteomes" id="UP000266723">
    <property type="component" value="Unassembled WGS sequence"/>
</dbReference>
<keyword evidence="3" id="KW-1185">Reference proteome</keyword>
<gene>
    <name evidence="2" type="ORF">DY000_02044268</name>
</gene>
<proteinExistence type="predicted"/>
<feature type="region of interest" description="Disordered" evidence="1">
    <location>
        <begin position="1"/>
        <end position="56"/>
    </location>
</feature>
<accession>A0ABQ7F711</accession>
<protein>
    <submittedName>
        <fullName evidence="2">Uncharacterized protein</fullName>
    </submittedName>
</protein>